<name>A0A3L6R245_PANMI</name>
<dbReference type="AlphaFoldDB" id="A0A3L6R245"/>
<dbReference type="Proteomes" id="UP000275267">
    <property type="component" value="Unassembled WGS sequence"/>
</dbReference>
<proteinExistence type="predicted"/>
<evidence type="ECO:0000313" key="1">
    <source>
        <dbReference type="EMBL" id="RLM93096.1"/>
    </source>
</evidence>
<sequence>MDWLKIHSPMQCHWADKTMEFVDEGRLVKLQGVKKNDLLLSELSAAELQKWFKGNEVWAVAVVEYCPAQESSHNSSAHQGVQEAF</sequence>
<keyword evidence="2" id="KW-1185">Reference proteome</keyword>
<gene>
    <name evidence="1" type="ORF">C2845_PM08G12880</name>
</gene>
<evidence type="ECO:0000313" key="2">
    <source>
        <dbReference type="Proteomes" id="UP000275267"/>
    </source>
</evidence>
<protein>
    <submittedName>
        <fullName evidence="1">Retrotransposon protein, putative, unclassified, expressed</fullName>
    </submittedName>
</protein>
<reference evidence="2" key="1">
    <citation type="journal article" date="2019" name="Nat. Commun.">
        <title>The genome of broomcorn millet.</title>
        <authorList>
            <person name="Zou C."/>
            <person name="Miki D."/>
            <person name="Li D."/>
            <person name="Tang Q."/>
            <person name="Xiao L."/>
            <person name="Rajput S."/>
            <person name="Deng P."/>
            <person name="Jia W."/>
            <person name="Huang R."/>
            <person name="Zhang M."/>
            <person name="Sun Y."/>
            <person name="Hu J."/>
            <person name="Fu X."/>
            <person name="Schnable P.S."/>
            <person name="Li F."/>
            <person name="Zhang H."/>
            <person name="Feng B."/>
            <person name="Zhu X."/>
            <person name="Liu R."/>
            <person name="Schnable J.C."/>
            <person name="Zhu J.-K."/>
            <person name="Zhang H."/>
        </authorList>
    </citation>
    <scope>NUCLEOTIDE SEQUENCE [LARGE SCALE GENOMIC DNA]</scope>
</reference>
<accession>A0A3L6R245</accession>
<dbReference type="EMBL" id="PQIB02000010">
    <property type="protein sequence ID" value="RLM93096.1"/>
    <property type="molecule type" value="Genomic_DNA"/>
</dbReference>
<comment type="caution">
    <text evidence="1">The sequence shown here is derived from an EMBL/GenBank/DDBJ whole genome shotgun (WGS) entry which is preliminary data.</text>
</comment>
<organism evidence="1 2">
    <name type="scientific">Panicum miliaceum</name>
    <name type="common">Proso millet</name>
    <name type="synonym">Broomcorn millet</name>
    <dbReference type="NCBI Taxonomy" id="4540"/>
    <lineage>
        <taxon>Eukaryota</taxon>
        <taxon>Viridiplantae</taxon>
        <taxon>Streptophyta</taxon>
        <taxon>Embryophyta</taxon>
        <taxon>Tracheophyta</taxon>
        <taxon>Spermatophyta</taxon>
        <taxon>Magnoliopsida</taxon>
        <taxon>Liliopsida</taxon>
        <taxon>Poales</taxon>
        <taxon>Poaceae</taxon>
        <taxon>PACMAD clade</taxon>
        <taxon>Panicoideae</taxon>
        <taxon>Panicodae</taxon>
        <taxon>Paniceae</taxon>
        <taxon>Panicinae</taxon>
        <taxon>Panicum</taxon>
        <taxon>Panicum sect. Panicum</taxon>
    </lineage>
</organism>